<evidence type="ECO:0000313" key="8">
    <source>
        <dbReference type="Proteomes" id="UP001597520"/>
    </source>
</evidence>
<dbReference type="Proteomes" id="UP001597520">
    <property type="component" value="Unassembled WGS sequence"/>
</dbReference>
<sequence>MAYPNSTSKLIQNHRSIRRFKEDPVPDDMLGDIIRSAQWAPSSHNVQAYTIISVTDPAVRSQLEKWCGPQRYVGSAPVFLVFTADFHKHEMISEEQGTAFEMEESENVLVGAVDAALAAQNAFIAAKSYGLGGVMIGGIRNRPYDVARLLKLPKWTFPVMGMCLGFPEHLPGQKPRFPLSGVRHENQYDEQRIENALSVFDASTREYYQNRPSNPKSQSWTEQMASYLSAPRRPQMTDFLKDQGFTLK</sequence>
<dbReference type="Pfam" id="PF00881">
    <property type="entry name" value="Nitroreductase"/>
    <property type="match status" value="1"/>
</dbReference>
<dbReference type="InterPro" id="IPR016446">
    <property type="entry name" value="Flavin_OxRdtase_Frp"/>
</dbReference>
<protein>
    <submittedName>
        <fullName evidence="7">Oxygen-insensitive NADPH nitroreductase</fullName>
    </submittedName>
</protein>
<keyword evidence="4 5" id="KW-0560">Oxidoreductase</keyword>
<name>A0ABW5T2D0_9BACI</name>
<dbReference type="EMBL" id="JBHUML010000002">
    <property type="protein sequence ID" value="MFD2705885.1"/>
    <property type="molecule type" value="Genomic_DNA"/>
</dbReference>
<comment type="similarity">
    <text evidence="1 5">Belongs to the flavin oxidoreductase frp family.</text>
</comment>
<evidence type="ECO:0000256" key="5">
    <source>
        <dbReference type="PIRNR" id="PIRNR005426"/>
    </source>
</evidence>
<keyword evidence="3 5" id="KW-0288">FMN</keyword>
<dbReference type="PANTHER" id="PTHR43425">
    <property type="entry name" value="OXYGEN-INSENSITIVE NADPH NITROREDUCTASE"/>
    <property type="match status" value="1"/>
</dbReference>
<dbReference type="InterPro" id="IPR029479">
    <property type="entry name" value="Nitroreductase"/>
</dbReference>
<accession>A0ABW5T2D0</accession>
<evidence type="ECO:0000256" key="3">
    <source>
        <dbReference type="ARBA" id="ARBA00022643"/>
    </source>
</evidence>
<dbReference type="RefSeq" id="WP_380713109.1">
    <property type="nucleotide sequence ID" value="NZ_JBHUML010000002.1"/>
</dbReference>
<evidence type="ECO:0000313" key="7">
    <source>
        <dbReference type="EMBL" id="MFD2705885.1"/>
    </source>
</evidence>
<evidence type="ECO:0000256" key="4">
    <source>
        <dbReference type="ARBA" id="ARBA00023002"/>
    </source>
</evidence>
<evidence type="ECO:0000256" key="2">
    <source>
        <dbReference type="ARBA" id="ARBA00022630"/>
    </source>
</evidence>
<gene>
    <name evidence="7" type="primary">nfsA</name>
    <name evidence="7" type="ORF">ACFSUB_10410</name>
</gene>
<keyword evidence="5" id="KW-0521">NADP</keyword>
<comment type="caution">
    <text evidence="7">The sequence shown here is derived from an EMBL/GenBank/DDBJ whole genome shotgun (WGS) entry which is preliminary data.</text>
</comment>
<evidence type="ECO:0000259" key="6">
    <source>
        <dbReference type="Pfam" id="PF00881"/>
    </source>
</evidence>
<keyword evidence="2 5" id="KW-0285">Flavoprotein</keyword>
<dbReference type="SUPFAM" id="SSF55469">
    <property type="entry name" value="FMN-dependent nitroreductase-like"/>
    <property type="match status" value="1"/>
</dbReference>
<organism evidence="7 8">
    <name type="scientific">Salibacterium lacus</name>
    <dbReference type="NCBI Taxonomy" id="1898109"/>
    <lineage>
        <taxon>Bacteria</taxon>
        <taxon>Bacillati</taxon>
        <taxon>Bacillota</taxon>
        <taxon>Bacilli</taxon>
        <taxon>Bacillales</taxon>
        <taxon>Bacillaceae</taxon>
    </lineage>
</organism>
<evidence type="ECO:0000256" key="1">
    <source>
        <dbReference type="ARBA" id="ARBA00008366"/>
    </source>
</evidence>
<dbReference type="PANTHER" id="PTHR43425:SF2">
    <property type="entry name" value="OXYGEN-INSENSITIVE NADPH NITROREDUCTASE"/>
    <property type="match status" value="1"/>
</dbReference>
<keyword evidence="8" id="KW-1185">Reference proteome</keyword>
<dbReference type="CDD" id="cd02146">
    <property type="entry name" value="NfsA-like"/>
    <property type="match status" value="1"/>
</dbReference>
<feature type="domain" description="Nitroreductase" evidence="6">
    <location>
        <begin position="11"/>
        <end position="165"/>
    </location>
</feature>
<dbReference type="Gene3D" id="3.40.109.10">
    <property type="entry name" value="NADH Oxidase"/>
    <property type="match status" value="1"/>
</dbReference>
<dbReference type="InterPro" id="IPR000415">
    <property type="entry name" value="Nitroreductase-like"/>
</dbReference>
<dbReference type="NCBIfam" id="NF008033">
    <property type="entry name" value="PRK10765.1"/>
    <property type="match status" value="1"/>
</dbReference>
<dbReference type="PIRSF" id="PIRSF005426">
    <property type="entry name" value="Frp"/>
    <property type="match status" value="1"/>
</dbReference>
<reference evidence="8" key="1">
    <citation type="journal article" date="2019" name="Int. J. Syst. Evol. Microbiol.">
        <title>The Global Catalogue of Microorganisms (GCM) 10K type strain sequencing project: providing services to taxonomists for standard genome sequencing and annotation.</title>
        <authorList>
            <consortium name="The Broad Institute Genomics Platform"/>
            <consortium name="The Broad Institute Genome Sequencing Center for Infectious Disease"/>
            <person name="Wu L."/>
            <person name="Ma J."/>
        </authorList>
    </citation>
    <scope>NUCLEOTIDE SEQUENCE [LARGE SCALE GENOMIC DNA]</scope>
    <source>
        <strain evidence="8">KCTC 33792</strain>
    </source>
</reference>
<proteinExistence type="inferred from homology"/>